<evidence type="ECO:0000313" key="3">
    <source>
        <dbReference type="Proteomes" id="UP000541857"/>
    </source>
</evidence>
<sequence length="280" mass="33249">MIKQNPFSIYDFLGYLVPGSILIYSYLIIDYAKKHSEFILKDFMDEFLELKFEGIFFFVILSYTLGHLISFTSSVTIEKYANWTYSYPSKYLLDMDFKSFWKSIDNLKDFIWRILIIVILFPCILFDLIFGQFLGFKRFYTKELDKLLQDIIIHKLNKLLIKLGIQDIEGYTQFENGLGNESDFHRIATHYAYENSKKHQSKMTNYVALYGFLRTLCFIFNSLALYTIVRVWIYLEFDSKNILIILALSGISYLSFMAFMKFYRRYTLEGLMVIAIDETL</sequence>
<accession>A0A7W2M7Q6</accession>
<dbReference type="AlphaFoldDB" id="A0A7W2M7Q6"/>
<reference evidence="2 3" key="1">
    <citation type="submission" date="2020-07" db="EMBL/GenBank/DDBJ databases">
        <title>Bacterium isolated from marine sediment.</title>
        <authorList>
            <person name="Shang D."/>
        </authorList>
    </citation>
    <scope>NUCLEOTIDE SEQUENCE [LARGE SCALE GENOMIC DNA]</scope>
    <source>
        <strain evidence="2 3">F6074</strain>
    </source>
</reference>
<organism evidence="2 3">
    <name type="scientific">Gelidibacter maritimus</name>
    <dbReference type="NCBI Taxonomy" id="2761487"/>
    <lineage>
        <taxon>Bacteria</taxon>
        <taxon>Pseudomonadati</taxon>
        <taxon>Bacteroidota</taxon>
        <taxon>Flavobacteriia</taxon>
        <taxon>Flavobacteriales</taxon>
        <taxon>Flavobacteriaceae</taxon>
        <taxon>Gelidibacter</taxon>
    </lineage>
</organism>
<keyword evidence="1" id="KW-0472">Membrane</keyword>
<evidence type="ECO:0000313" key="2">
    <source>
        <dbReference type="EMBL" id="MBA6154269.1"/>
    </source>
</evidence>
<feature type="transmembrane region" description="Helical" evidence="1">
    <location>
        <begin position="12"/>
        <end position="29"/>
    </location>
</feature>
<keyword evidence="3" id="KW-1185">Reference proteome</keyword>
<feature type="transmembrane region" description="Helical" evidence="1">
    <location>
        <begin position="241"/>
        <end position="263"/>
    </location>
</feature>
<keyword evidence="1" id="KW-1133">Transmembrane helix</keyword>
<protein>
    <submittedName>
        <fullName evidence="2">Uncharacterized protein</fullName>
    </submittedName>
</protein>
<feature type="transmembrane region" description="Helical" evidence="1">
    <location>
        <begin position="110"/>
        <end position="136"/>
    </location>
</feature>
<feature type="transmembrane region" description="Helical" evidence="1">
    <location>
        <begin position="207"/>
        <end position="229"/>
    </location>
</feature>
<gene>
    <name evidence="2" type="ORF">H3Z82_16200</name>
</gene>
<evidence type="ECO:0000256" key="1">
    <source>
        <dbReference type="SAM" id="Phobius"/>
    </source>
</evidence>
<dbReference type="EMBL" id="JACGLT010000016">
    <property type="protein sequence ID" value="MBA6154269.1"/>
    <property type="molecule type" value="Genomic_DNA"/>
</dbReference>
<keyword evidence="1" id="KW-0812">Transmembrane</keyword>
<comment type="caution">
    <text evidence="2">The sequence shown here is derived from an EMBL/GenBank/DDBJ whole genome shotgun (WGS) entry which is preliminary data.</text>
</comment>
<feature type="transmembrane region" description="Helical" evidence="1">
    <location>
        <begin position="50"/>
        <end position="69"/>
    </location>
</feature>
<name>A0A7W2M7Q6_9FLAO</name>
<dbReference type="Proteomes" id="UP000541857">
    <property type="component" value="Unassembled WGS sequence"/>
</dbReference>
<dbReference type="RefSeq" id="WP_182206545.1">
    <property type="nucleotide sequence ID" value="NZ_JACGLT010000016.1"/>
</dbReference>
<proteinExistence type="predicted"/>